<comment type="subunit">
    <text evidence="7">Homotrimer.</text>
</comment>
<evidence type="ECO:0000313" key="10">
    <source>
        <dbReference type="Proteomes" id="UP000019140"/>
    </source>
</evidence>
<dbReference type="GO" id="GO:0009245">
    <property type="term" value="P:lipid A biosynthetic process"/>
    <property type="evidence" value="ECO:0007669"/>
    <property type="project" value="UniProtKB-UniRule"/>
</dbReference>
<dbReference type="Pfam" id="PF00132">
    <property type="entry name" value="Hexapep"/>
    <property type="match status" value="2"/>
</dbReference>
<keyword evidence="6 7" id="KW-0012">Acyltransferase</keyword>
<sequence length="344" mass="36327">MQTTLAELADLVAGEVVGDAQTVIHGFAALDQAQPGELTFIADRKHASRLAGSKATAVVVQPEEQVDRPAICVDNPYVAFLTLLNHYFPPQHPAWGIDPKAVLASDVTLGKDVNIGPYAVIEQGCRLGDRVVVYPGTYIGADCVVGDDCVLYAHVSLYARAELGERVVIHSGAVIGADGFGFYPMTDGSYRKIPQVGRVVIGDAAEIGANTCLDRAMLGDTVIADGVKLDNLIQIGHNTTVGAHSVVAAQTGLSGSVRIGRGVRMGGQVGIADHTTIGDGVAIGAQSGIGQDVEPGATVQGSPAISNTAFKRRYFYSLRLGELFQKVRQLQKRLTQLENQENNP</sequence>
<dbReference type="HOGENOM" id="CLU_049865_0_0_7"/>
<evidence type="ECO:0000256" key="7">
    <source>
        <dbReference type="HAMAP-Rule" id="MF_00523"/>
    </source>
</evidence>
<organism evidence="9 10">
    <name type="scientific">Candidatus Entotheonella gemina</name>
    <dbReference type="NCBI Taxonomy" id="1429439"/>
    <lineage>
        <taxon>Bacteria</taxon>
        <taxon>Pseudomonadati</taxon>
        <taxon>Nitrospinota/Tectimicrobiota group</taxon>
        <taxon>Candidatus Tectimicrobiota</taxon>
        <taxon>Candidatus Entotheonellia</taxon>
        <taxon>Candidatus Entotheonellales</taxon>
        <taxon>Candidatus Entotheonellaceae</taxon>
        <taxon>Candidatus Entotheonella</taxon>
    </lineage>
</organism>
<dbReference type="Gene3D" id="2.160.10.10">
    <property type="entry name" value="Hexapeptide repeat proteins"/>
    <property type="match status" value="1"/>
</dbReference>
<evidence type="ECO:0000259" key="8">
    <source>
        <dbReference type="Pfam" id="PF04613"/>
    </source>
</evidence>
<dbReference type="InterPro" id="IPR011004">
    <property type="entry name" value="Trimer_LpxA-like_sf"/>
</dbReference>
<feature type="active site" description="Proton acceptor" evidence="7">
    <location>
        <position position="237"/>
    </location>
</feature>
<name>W4MEP5_9BACT</name>
<evidence type="ECO:0000256" key="5">
    <source>
        <dbReference type="ARBA" id="ARBA00023098"/>
    </source>
</evidence>
<dbReference type="PANTHER" id="PTHR43378">
    <property type="entry name" value="UDP-3-O-ACYLGLUCOSAMINE N-ACYLTRANSFERASE"/>
    <property type="match status" value="1"/>
</dbReference>
<keyword evidence="5 7" id="KW-0443">Lipid metabolism</keyword>
<evidence type="ECO:0000256" key="1">
    <source>
        <dbReference type="ARBA" id="ARBA00022516"/>
    </source>
</evidence>
<dbReference type="InterPro" id="IPR001451">
    <property type="entry name" value="Hexapep"/>
</dbReference>
<dbReference type="EMBL" id="AZHX01000155">
    <property type="protein sequence ID" value="ETX08688.1"/>
    <property type="molecule type" value="Genomic_DNA"/>
</dbReference>
<dbReference type="HAMAP" id="MF_00523">
    <property type="entry name" value="LpxD"/>
    <property type="match status" value="1"/>
</dbReference>
<evidence type="ECO:0000313" key="9">
    <source>
        <dbReference type="EMBL" id="ETX08688.1"/>
    </source>
</evidence>
<comment type="function">
    <text evidence="7">Catalyzes the N-acylation of UDP-3-O-acylglucosamine using 3-hydroxyacyl-ACP as the acyl donor. Is involved in the biosynthesis of lipid A, a phosphorylated glycolipid that anchors the lipopolysaccharide to the outer membrane of the cell.</text>
</comment>
<reference evidence="9 10" key="1">
    <citation type="journal article" date="2014" name="Nature">
        <title>An environmental bacterial taxon with a large and distinct metabolic repertoire.</title>
        <authorList>
            <person name="Wilson M.C."/>
            <person name="Mori T."/>
            <person name="Ruckert C."/>
            <person name="Uria A.R."/>
            <person name="Helf M.J."/>
            <person name="Takada K."/>
            <person name="Gernert C."/>
            <person name="Steffens U.A."/>
            <person name="Heycke N."/>
            <person name="Schmitt S."/>
            <person name="Rinke C."/>
            <person name="Helfrich E.J."/>
            <person name="Brachmann A.O."/>
            <person name="Gurgui C."/>
            <person name="Wakimoto T."/>
            <person name="Kracht M."/>
            <person name="Crusemann M."/>
            <person name="Hentschel U."/>
            <person name="Abe I."/>
            <person name="Matsunaga S."/>
            <person name="Kalinowski J."/>
            <person name="Takeyama H."/>
            <person name="Piel J."/>
        </authorList>
    </citation>
    <scope>NUCLEOTIDE SEQUENCE [LARGE SCALE GENOMIC DNA]</scope>
    <source>
        <strain evidence="10">TSY2</strain>
    </source>
</reference>
<keyword evidence="4 7" id="KW-0677">Repeat</keyword>
<comment type="pathway">
    <text evidence="7">Bacterial outer membrane biogenesis; LPS lipid A biosynthesis.</text>
</comment>
<feature type="domain" description="UDP-3-O-[3-hydroxymyristoyl] glucosamine N-acyltransferase non-repeat region" evidence="8">
    <location>
        <begin position="22"/>
        <end position="85"/>
    </location>
</feature>
<dbReference type="Pfam" id="PF14602">
    <property type="entry name" value="Hexapep_2"/>
    <property type="match status" value="1"/>
</dbReference>
<dbReference type="Pfam" id="PF04613">
    <property type="entry name" value="LpxD"/>
    <property type="match status" value="1"/>
</dbReference>
<keyword evidence="10" id="KW-1185">Reference proteome</keyword>
<dbReference type="GO" id="GO:0103118">
    <property type="term" value="F:UDP-3-O-[(3R)-3-hydroxyacyl]-glucosamine N-acyltransferase activity"/>
    <property type="evidence" value="ECO:0007669"/>
    <property type="project" value="UniProtKB-EC"/>
</dbReference>
<comment type="similarity">
    <text evidence="7">Belongs to the transferase hexapeptide repeat family. LpxD subfamily.</text>
</comment>
<gene>
    <name evidence="7" type="primary">lpxD</name>
    <name evidence="9" type="ORF">ETSY2_03870</name>
</gene>
<evidence type="ECO:0000256" key="6">
    <source>
        <dbReference type="ARBA" id="ARBA00023315"/>
    </source>
</evidence>
<dbReference type="GO" id="GO:0016020">
    <property type="term" value="C:membrane"/>
    <property type="evidence" value="ECO:0007669"/>
    <property type="project" value="GOC"/>
</dbReference>
<dbReference type="NCBIfam" id="NF002060">
    <property type="entry name" value="PRK00892.1"/>
    <property type="match status" value="1"/>
</dbReference>
<keyword evidence="3 7" id="KW-0808">Transferase</keyword>
<keyword evidence="1 7" id="KW-0444">Lipid biosynthesis</keyword>
<dbReference type="CDD" id="cd03352">
    <property type="entry name" value="LbH_LpxD"/>
    <property type="match status" value="1"/>
</dbReference>
<comment type="caution">
    <text evidence="9">The sequence shown here is derived from an EMBL/GenBank/DDBJ whole genome shotgun (WGS) entry which is preliminary data.</text>
</comment>
<protein>
    <recommendedName>
        <fullName evidence="7">UDP-3-O-acylglucosamine N-acyltransferase</fullName>
        <ecNumber evidence="7">2.3.1.191</ecNumber>
    </recommendedName>
</protein>
<accession>W4MEP5</accession>
<evidence type="ECO:0000256" key="3">
    <source>
        <dbReference type="ARBA" id="ARBA00022679"/>
    </source>
</evidence>
<dbReference type="NCBIfam" id="TIGR01853">
    <property type="entry name" value="lipid_A_lpxD"/>
    <property type="match status" value="1"/>
</dbReference>
<dbReference type="PANTHER" id="PTHR43378:SF2">
    <property type="entry name" value="UDP-3-O-ACYLGLUCOSAMINE N-ACYLTRANSFERASE 1, MITOCHONDRIAL-RELATED"/>
    <property type="match status" value="1"/>
</dbReference>
<dbReference type="GO" id="GO:0016410">
    <property type="term" value="F:N-acyltransferase activity"/>
    <property type="evidence" value="ECO:0007669"/>
    <property type="project" value="InterPro"/>
</dbReference>
<dbReference type="SUPFAM" id="SSF51161">
    <property type="entry name" value="Trimeric LpxA-like enzymes"/>
    <property type="match status" value="1"/>
</dbReference>
<evidence type="ECO:0000256" key="4">
    <source>
        <dbReference type="ARBA" id="ARBA00022737"/>
    </source>
</evidence>
<dbReference type="InterPro" id="IPR007691">
    <property type="entry name" value="LpxD"/>
</dbReference>
<dbReference type="PATRIC" id="fig|1429439.4.peg.658"/>
<keyword evidence="2 7" id="KW-0441">Lipid A biosynthesis</keyword>
<dbReference type="InterPro" id="IPR020573">
    <property type="entry name" value="UDP_GlcNAc_AcTrfase_non-rep"/>
</dbReference>
<dbReference type="UniPathway" id="UPA00973"/>
<comment type="catalytic activity">
    <reaction evidence="7">
        <text>a UDP-3-O-[(3R)-3-hydroxyacyl]-alpha-D-glucosamine + a (3R)-hydroxyacyl-[ACP] = a UDP-2-N,3-O-bis[(3R)-3-hydroxyacyl]-alpha-D-glucosamine + holo-[ACP] + H(+)</text>
        <dbReference type="Rhea" id="RHEA:53836"/>
        <dbReference type="Rhea" id="RHEA-COMP:9685"/>
        <dbReference type="Rhea" id="RHEA-COMP:9945"/>
        <dbReference type="ChEBI" id="CHEBI:15378"/>
        <dbReference type="ChEBI" id="CHEBI:64479"/>
        <dbReference type="ChEBI" id="CHEBI:78827"/>
        <dbReference type="ChEBI" id="CHEBI:137740"/>
        <dbReference type="ChEBI" id="CHEBI:137748"/>
        <dbReference type="EC" id="2.3.1.191"/>
    </reaction>
</comment>
<dbReference type="Gene3D" id="3.40.1390.10">
    <property type="entry name" value="MurE/MurF, N-terminal domain"/>
    <property type="match status" value="1"/>
</dbReference>
<dbReference type="Proteomes" id="UP000019140">
    <property type="component" value="Unassembled WGS sequence"/>
</dbReference>
<dbReference type="EC" id="2.3.1.191" evidence="7"/>
<evidence type="ECO:0000256" key="2">
    <source>
        <dbReference type="ARBA" id="ARBA00022556"/>
    </source>
</evidence>
<proteinExistence type="inferred from homology"/>
<dbReference type="AlphaFoldDB" id="W4MEP5"/>